<keyword evidence="4" id="KW-1185">Reference proteome</keyword>
<name>A0ABT0D7Q4_9HYPH</name>
<feature type="region of interest" description="Disordered" evidence="1">
    <location>
        <begin position="45"/>
        <end position="71"/>
    </location>
</feature>
<accession>A0ABT0D7Q4</accession>
<evidence type="ECO:0000313" key="4">
    <source>
        <dbReference type="Proteomes" id="UP001203284"/>
    </source>
</evidence>
<evidence type="ECO:0000313" key="3">
    <source>
        <dbReference type="EMBL" id="MCK0195985.1"/>
    </source>
</evidence>
<proteinExistence type="predicted"/>
<sequence length="221" mass="22863">MRFTSTCLRPSFRRAGAGLLLALSTGLALVPGTGRAQAAAAQQTQQVAARDDAKPVRRKSKKGKDTAKEAVKPKPAGVWNFSRDGEAVLLQFRMPGAPTPTLVAICRPQAALFQIVAEVSPPKAQTGDAIRLLASAGKSKVEFAASVFPSVAPGRKAVETQVRLEPKLVQLFSAGEQLRLAAPGTVETVPLLGADKAVAAFSAACVTPGTTPAPATTAKAK</sequence>
<protein>
    <recommendedName>
        <fullName evidence="5">Invasion associated locus B family protein</fullName>
    </recommendedName>
</protein>
<dbReference type="EMBL" id="JALKCH010000002">
    <property type="protein sequence ID" value="MCK0195985.1"/>
    <property type="molecule type" value="Genomic_DNA"/>
</dbReference>
<keyword evidence="2" id="KW-0732">Signal</keyword>
<organism evidence="3 4">
    <name type="scientific">Ancylobacter crimeensis</name>
    <dbReference type="NCBI Taxonomy" id="2579147"/>
    <lineage>
        <taxon>Bacteria</taxon>
        <taxon>Pseudomonadati</taxon>
        <taxon>Pseudomonadota</taxon>
        <taxon>Alphaproteobacteria</taxon>
        <taxon>Hyphomicrobiales</taxon>
        <taxon>Xanthobacteraceae</taxon>
        <taxon>Ancylobacter</taxon>
    </lineage>
</organism>
<comment type="caution">
    <text evidence="3">The sequence shown here is derived from an EMBL/GenBank/DDBJ whole genome shotgun (WGS) entry which is preliminary data.</text>
</comment>
<dbReference type="RefSeq" id="WP_247026573.1">
    <property type="nucleotide sequence ID" value="NZ_JALKCH010000002.1"/>
</dbReference>
<feature type="signal peptide" evidence="2">
    <location>
        <begin position="1"/>
        <end position="38"/>
    </location>
</feature>
<gene>
    <name evidence="3" type="ORF">MWN34_03570</name>
</gene>
<evidence type="ECO:0000256" key="2">
    <source>
        <dbReference type="SAM" id="SignalP"/>
    </source>
</evidence>
<evidence type="ECO:0008006" key="5">
    <source>
        <dbReference type="Google" id="ProtNLM"/>
    </source>
</evidence>
<feature type="chain" id="PRO_5045799877" description="Invasion associated locus B family protein" evidence="2">
    <location>
        <begin position="39"/>
        <end position="221"/>
    </location>
</feature>
<reference evidence="3 4" key="1">
    <citation type="submission" date="2022-04" db="EMBL/GenBank/DDBJ databases">
        <authorList>
            <person name="Grouzdev D.S."/>
            <person name="Pantiukh K.S."/>
            <person name="Krutkina M.S."/>
        </authorList>
    </citation>
    <scope>NUCLEOTIDE SEQUENCE [LARGE SCALE GENOMIC DNA]</scope>
    <source>
        <strain evidence="3 4">6x-1</strain>
    </source>
</reference>
<dbReference type="Proteomes" id="UP001203284">
    <property type="component" value="Unassembled WGS sequence"/>
</dbReference>
<evidence type="ECO:0000256" key="1">
    <source>
        <dbReference type="SAM" id="MobiDB-lite"/>
    </source>
</evidence>